<organism evidence="6 7">
    <name type="scientific">Companilactobacillus zhachilii</name>
    <dbReference type="NCBI Taxonomy" id="2304606"/>
    <lineage>
        <taxon>Bacteria</taxon>
        <taxon>Bacillati</taxon>
        <taxon>Bacillota</taxon>
        <taxon>Bacilli</taxon>
        <taxon>Lactobacillales</taxon>
        <taxon>Lactobacillaceae</taxon>
        <taxon>Companilactobacillus</taxon>
    </lineage>
</organism>
<evidence type="ECO:0000256" key="2">
    <source>
        <dbReference type="SAM" id="Phobius"/>
    </source>
</evidence>
<dbReference type="OrthoDB" id="2148359at2"/>
<keyword evidence="2" id="KW-0812">Transmembrane</keyword>
<keyword evidence="3" id="KW-0732">Signal</keyword>
<evidence type="ECO:0000313" key="6">
    <source>
        <dbReference type="EMBL" id="AYE38957.1"/>
    </source>
</evidence>
<feature type="domain" description="WxL Interacting Protein peptidoglycan binding" evidence="4">
    <location>
        <begin position="34"/>
        <end position="153"/>
    </location>
</feature>
<feature type="region of interest" description="Disordered" evidence="1">
    <location>
        <begin position="335"/>
        <end position="378"/>
    </location>
</feature>
<protein>
    <submittedName>
        <fullName evidence="6">DUF916 domain-containing protein</fullName>
    </submittedName>
</protein>
<accession>A0A386PWQ9</accession>
<feature type="compositionally biased region" description="Low complexity" evidence="1">
    <location>
        <begin position="352"/>
        <end position="363"/>
    </location>
</feature>
<keyword evidence="7" id="KW-1185">Reference proteome</keyword>
<feature type="signal peptide" evidence="3">
    <location>
        <begin position="1"/>
        <end position="28"/>
    </location>
</feature>
<dbReference type="InterPro" id="IPR010317">
    <property type="entry name" value="WxLIP_PGBD"/>
</dbReference>
<evidence type="ECO:0000256" key="1">
    <source>
        <dbReference type="SAM" id="MobiDB-lite"/>
    </source>
</evidence>
<feature type="transmembrane region" description="Helical" evidence="2">
    <location>
        <begin position="308"/>
        <end position="329"/>
    </location>
</feature>
<reference evidence="7" key="1">
    <citation type="submission" date="2018-08" db="EMBL/GenBank/DDBJ databases">
        <title>Genome of Lactobacillus sp. HBUAS52074.</title>
        <authorList>
            <person name="Guo Z."/>
            <person name="Zhang Z.D."/>
        </authorList>
    </citation>
    <scope>NUCLEOTIDE SEQUENCE [LARGE SCALE GENOMIC DNA]</scope>
    <source>
        <strain evidence="7">HBUAS52074</strain>
    </source>
</reference>
<feature type="domain" description="WxL Interacting Protein host binding" evidence="5">
    <location>
        <begin position="163"/>
        <end position="291"/>
    </location>
</feature>
<keyword evidence="2" id="KW-1133">Transmembrane helix</keyword>
<dbReference type="Proteomes" id="UP000267208">
    <property type="component" value="Chromosome"/>
</dbReference>
<evidence type="ECO:0000259" key="4">
    <source>
        <dbReference type="Pfam" id="PF06030"/>
    </source>
</evidence>
<dbReference type="RefSeq" id="WP_120143182.1">
    <property type="nucleotide sequence ID" value="NZ_CP031933.2"/>
</dbReference>
<keyword evidence="2" id="KW-0472">Membrane</keyword>
<dbReference type="Pfam" id="PF11797">
    <property type="entry name" value="WxLIP_HBD"/>
    <property type="match status" value="1"/>
</dbReference>
<dbReference type="EMBL" id="CP031933">
    <property type="protein sequence ID" value="AYE38957.1"/>
    <property type="molecule type" value="Genomic_DNA"/>
</dbReference>
<sequence length="378" mass="41503">MKKRLIIIFSALLLLITTLLPFATTVKAAPDKSYAIQAILPDNQINKDESYFDLKVEPNKDQTLKVLIANTGSKPITVTAEVNNAYTADSGVIGYDKYNTKLYKSKLPSLTSLVDGKRKKVVKLNNGENKTVEFKVKSPSSEYAGIILGGVTTTASVSPTKSKNINIKNQVRYVKGVVLRSKDDGVMPDMHLTSAAPKAVAGSTGIAYKLDNTAPINVNKVALKAEITNGSKTTNYSAENLQFAPNSQFDYFIPIKNLDAGTYKAHISLKNESGFSKEFNYTITVKQRQVDNVVDAAKPKPQTHNKQWIGIIIGIIVLIAVAVWMYLYYSQRNKGDGPKGGRGNMNFRLPKKPNTPNTPNKTTRSGKDDGTRSSRHKK</sequence>
<dbReference type="InterPro" id="IPR021759">
    <property type="entry name" value="WxLIP_HBD"/>
</dbReference>
<name>A0A386PWQ9_9LACO</name>
<proteinExistence type="predicted"/>
<feature type="chain" id="PRO_5017343861" evidence="3">
    <location>
        <begin position="29"/>
        <end position="378"/>
    </location>
</feature>
<dbReference type="AlphaFoldDB" id="A0A386PWQ9"/>
<gene>
    <name evidence="6" type="ORF">D1B17_10085</name>
</gene>
<dbReference type="Pfam" id="PF06030">
    <property type="entry name" value="WxLIP_PGBD"/>
    <property type="match status" value="1"/>
</dbReference>
<evidence type="ECO:0000256" key="3">
    <source>
        <dbReference type="SAM" id="SignalP"/>
    </source>
</evidence>
<evidence type="ECO:0000259" key="5">
    <source>
        <dbReference type="Pfam" id="PF11797"/>
    </source>
</evidence>
<dbReference type="KEGG" id="lzh:D1B17_10085"/>
<evidence type="ECO:0000313" key="7">
    <source>
        <dbReference type="Proteomes" id="UP000267208"/>
    </source>
</evidence>